<organism evidence="2 3">
    <name type="scientific">Clostridium tepidiprofundi DSM 19306</name>
    <dbReference type="NCBI Taxonomy" id="1121338"/>
    <lineage>
        <taxon>Bacteria</taxon>
        <taxon>Bacillati</taxon>
        <taxon>Bacillota</taxon>
        <taxon>Clostridia</taxon>
        <taxon>Eubacteriales</taxon>
        <taxon>Clostridiaceae</taxon>
        <taxon>Clostridium</taxon>
    </lineage>
</organism>
<evidence type="ECO:0000256" key="1">
    <source>
        <dbReference type="SAM" id="Phobius"/>
    </source>
</evidence>
<dbReference type="AlphaFoldDB" id="A0A151B0D4"/>
<feature type="transmembrane region" description="Helical" evidence="1">
    <location>
        <begin position="6"/>
        <end position="25"/>
    </location>
</feature>
<name>A0A151B0D4_9CLOT</name>
<accession>A0A151B0D4</accession>
<comment type="caution">
    <text evidence="2">The sequence shown here is derived from an EMBL/GenBank/DDBJ whole genome shotgun (WGS) entry which is preliminary data.</text>
</comment>
<dbReference type="EMBL" id="LTBA01000034">
    <property type="protein sequence ID" value="KYH33280.1"/>
    <property type="molecule type" value="Genomic_DNA"/>
</dbReference>
<evidence type="ECO:0008006" key="4">
    <source>
        <dbReference type="Google" id="ProtNLM"/>
    </source>
</evidence>
<dbReference type="Proteomes" id="UP000075531">
    <property type="component" value="Unassembled WGS sequence"/>
</dbReference>
<reference evidence="2 3" key="1">
    <citation type="submission" date="2016-02" db="EMBL/GenBank/DDBJ databases">
        <title>Genome sequence of Clostridium tepidiprofundi DSM 19306.</title>
        <authorList>
            <person name="Poehlein A."/>
            <person name="Daniel R."/>
        </authorList>
    </citation>
    <scope>NUCLEOTIDE SEQUENCE [LARGE SCALE GENOMIC DNA]</scope>
    <source>
        <strain evidence="2 3">DSM 19306</strain>
    </source>
</reference>
<keyword evidence="3" id="KW-1185">Reference proteome</keyword>
<keyword evidence="1" id="KW-0812">Transmembrane</keyword>
<proteinExistence type="predicted"/>
<keyword evidence="1" id="KW-1133">Transmembrane helix</keyword>
<dbReference type="RefSeq" id="WP_066826615.1">
    <property type="nucleotide sequence ID" value="NZ_LTBA01000034.1"/>
</dbReference>
<evidence type="ECO:0000313" key="2">
    <source>
        <dbReference type="EMBL" id="KYH33280.1"/>
    </source>
</evidence>
<dbReference type="PATRIC" id="fig|1121338.3.peg.2263"/>
<sequence length="240" mass="28528">MNKSKITSIIIVIFIGILVIGYIFLSYNSYNLRMIHENGRVVAKIGNEEFTSGDIEKFQKYREKLMEEEIKKDPSVRKYYEEKGLLKVPYRKLLETMIETELLIREAERTGLIKDAIKAAKKQVRFQKAIVNGEKITFKDGTKISQEDFNKLKVEFTKQRDETLREKGITEKEYWDKYLIQNYIRGIASKMMSDKILQDASKQIKNQNSKETQKLIQYIYDKNIQKMKQEYKVVIYYDRL</sequence>
<keyword evidence="1" id="KW-0472">Membrane</keyword>
<evidence type="ECO:0000313" key="3">
    <source>
        <dbReference type="Proteomes" id="UP000075531"/>
    </source>
</evidence>
<protein>
    <recommendedName>
        <fullName evidence="4">Peptidylprolyl isomerase</fullName>
    </recommendedName>
</protein>
<gene>
    <name evidence="2" type="ORF">CLTEP_21730</name>
</gene>